<keyword evidence="1" id="KW-0812">Transmembrane</keyword>
<dbReference type="Proteomes" id="UP000184499">
    <property type="component" value="Unassembled WGS sequence"/>
</dbReference>
<evidence type="ECO:0000313" key="2">
    <source>
        <dbReference type="EMBL" id="OJJ78279.1"/>
    </source>
</evidence>
<sequence length="148" mass="17387">MGYVLLIPCFFFFLVSPLYTYFFFSIGFAFISCVSRFFQVPLPFRVCCTFLHYLLALRYRDAVVLDARRYSWMNYDLAFYRVVRFFVTWNSDHPPLSSFCSIYFFLLLFPPVHSIAISSFLRDIHVGRDLRVYGAEDAETQGSGFTCT</sequence>
<proteinExistence type="predicted"/>
<dbReference type="GeneID" id="93574751"/>
<dbReference type="RefSeq" id="XP_067485526.1">
    <property type="nucleotide sequence ID" value="XM_067622263.1"/>
</dbReference>
<gene>
    <name evidence="2" type="ORF">ASPBRDRAFT_264420</name>
</gene>
<evidence type="ECO:0000256" key="1">
    <source>
        <dbReference type="SAM" id="Phobius"/>
    </source>
</evidence>
<accession>A0A1L9V377</accession>
<name>A0A1L9V377_ASPBC</name>
<protein>
    <submittedName>
        <fullName evidence="2">Uncharacterized protein</fullName>
    </submittedName>
</protein>
<organism evidence="2 3">
    <name type="scientific">Aspergillus brasiliensis (strain CBS 101740 / IMI 381727 / IBT 21946)</name>
    <dbReference type="NCBI Taxonomy" id="767769"/>
    <lineage>
        <taxon>Eukaryota</taxon>
        <taxon>Fungi</taxon>
        <taxon>Dikarya</taxon>
        <taxon>Ascomycota</taxon>
        <taxon>Pezizomycotina</taxon>
        <taxon>Eurotiomycetes</taxon>
        <taxon>Eurotiomycetidae</taxon>
        <taxon>Eurotiales</taxon>
        <taxon>Aspergillaceae</taxon>
        <taxon>Aspergillus</taxon>
        <taxon>Aspergillus subgen. Circumdati</taxon>
    </lineage>
</organism>
<keyword evidence="1" id="KW-1133">Transmembrane helix</keyword>
<evidence type="ECO:0000313" key="3">
    <source>
        <dbReference type="Proteomes" id="UP000184499"/>
    </source>
</evidence>
<feature type="transmembrane region" description="Helical" evidence="1">
    <location>
        <begin position="5"/>
        <end position="30"/>
    </location>
</feature>
<dbReference type="VEuPathDB" id="FungiDB:ASPBRDRAFT_264420"/>
<keyword evidence="3" id="KW-1185">Reference proteome</keyword>
<dbReference type="AlphaFoldDB" id="A0A1L9V377"/>
<feature type="transmembrane region" description="Helical" evidence="1">
    <location>
        <begin position="101"/>
        <end position="121"/>
    </location>
</feature>
<keyword evidence="1" id="KW-0472">Membrane</keyword>
<dbReference type="EMBL" id="KV878679">
    <property type="protein sequence ID" value="OJJ78279.1"/>
    <property type="molecule type" value="Genomic_DNA"/>
</dbReference>
<reference evidence="3" key="1">
    <citation type="journal article" date="2017" name="Genome Biol.">
        <title>Comparative genomics reveals high biological diversity and specific adaptations in the industrially and medically important fungal genus Aspergillus.</title>
        <authorList>
            <person name="de Vries R.P."/>
            <person name="Riley R."/>
            <person name="Wiebenga A."/>
            <person name="Aguilar-Osorio G."/>
            <person name="Amillis S."/>
            <person name="Uchima C.A."/>
            <person name="Anderluh G."/>
            <person name="Asadollahi M."/>
            <person name="Askin M."/>
            <person name="Barry K."/>
            <person name="Battaglia E."/>
            <person name="Bayram O."/>
            <person name="Benocci T."/>
            <person name="Braus-Stromeyer S.A."/>
            <person name="Caldana C."/>
            <person name="Canovas D."/>
            <person name="Cerqueira G.C."/>
            <person name="Chen F."/>
            <person name="Chen W."/>
            <person name="Choi C."/>
            <person name="Clum A."/>
            <person name="Dos Santos R.A."/>
            <person name="Damasio A.R."/>
            <person name="Diallinas G."/>
            <person name="Emri T."/>
            <person name="Fekete E."/>
            <person name="Flipphi M."/>
            <person name="Freyberg S."/>
            <person name="Gallo A."/>
            <person name="Gournas C."/>
            <person name="Habgood R."/>
            <person name="Hainaut M."/>
            <person name="Harispe M.L."/>
            <person name="Henrissat B."/>
            <person name="Hilden K.S."/>
            <person name="Hope R."/>
            <person name="Hossain A."/>
            <person name="Karabika E."/>
            <person name="Karaffa L."/>
            <person name="Karanyi Z."/>
            <person name="Krasevec N."/>
            <person name="Kuo A."/>
            <person name="Kusch H."/>
            <person name="LaButti K."/>
            <person name="Lagendijk E.L."/>
            <person name="Lapidus A."/>
            <person name="Levasseur A."/>
            <person name="Lindquist E."/>
            <person name="Lipzen A."/>
            <person name="Logrieco A.F."/>
            <person name="MacCabe A."/>
            <person name="Maekelae M.R."/>
            <person name="Malavazi I."/>
            <person name="Melin P."/>
            <person name="Meyer V."/>
            <person name="Mielnichuk N."/>
            <person name="Miskei M."/>
            <person name="Molnar A.P."/>
            <person name="Mule G."/>
            <person name="Ngan C.Y."/>
            <person name="Orejas M."/>
            <person name="Orosz E."/>
            <person name="Ouedraogo J.P."/>
            <person name="Overkamp K.M."/>
            <person name="Park H.-S."/>
            <person name="Perrone G."/>
            <person name="Piumi F."/>
            <person name="Punt P.J."/>
            <person name="Ram A.F."/>
            <person name="Ramon A."/>
            <person name="Rauscher S."/>
            <person name="Record E."/>
            <person name="Riano-Pachon D.M."/>
            <person name="Robert V."/>
            <person name="Roehrig J."/>
            <person name="Ruller R."/>
            <person name="Salamov A."/>
            <person name="Salih N.S."/>
            <person name="Samson R.A."/>
            <person name="Sandor E."/>
            <person name="Sanguinetti M."/>
            <person name="Schuetze T."/>
            <person name="Sepcic K."/>
            <person name="Shelest E."/>
            <person name="Sherlock G."/>
            <person name="Sophianopoulou V."/>
            <person name="Squina F.M."/>
            <person name="Sun H."/>
            <person name="Susca A."/>
            <person name="Todd R.B."/>
            <person name="Tsang A."/>
            <person name="Unkles S.E."/>
            <person name="van de Wiele N."/>
            <person name="van Rossen-Uffink D."/>
            <person name="Oliveira J.V."/>
            <person name="Vesth T.C."/>
            <person name="Visser J."/>
            <person name="Yu J.-H."/>
            <person name="Zhou M."/>
            <person name="Andersen M.R."/>
            <person name="Archer D.B."/>
            <person name="Baker S.E."/>
            <person name="Benoit I."/>
            <person name="Brakhage A.A."/>
            <person name="Braus G.H."/>
            <person name="Fischer R."/>
            <person name="Frisvad J.C."/>
            <person name="Goldman G.H."/>
            <person name="Houbraken J."/>
            <person name="Oakley B."/>
            <person name="Pocsi I."/>
            <person name="Scazzocchio C."/>
            <person name="Seiboth B."/>
            <person name="vanKuyk P.A."/>
            <person name="Wortman J."/>
            <person name="Dyer P.S."/>
            <person name="Grigoriev I.V."/>
        </authorList>
    </citation>
    <scope>NUCLEOTIDE SEQUENCE [LARGE SCALE GENOMIC DNA]</scope>
    <source>
        <strain evidence="3">CBS 101740 / IMI 381727 / IBT 21946</strain>
    </source>
</reference>